<evidence type="ECO:0000313" key="1">
    <source>
        <dbReference type="EMBL" id="KAK3912704.1"/>
    </source>
</evidence>
<proteinExistence type="predicted"/>
<dbReference type="EMBL" id="JAHWGI010000299">
    <property type="protein sequence ID" value="KAK3912704.1"/>
    <property type="molecule type" value="Genomic_DNA"/>
</dbReference>
<reference evidence="1" key="1">
    <citation type="submission" date="2021-07" db="EMBL/GenBank/DDBJ databases">
        <authorList>
            <person name="Catto M.A."/>
            <person name="Jacobson A."/>
            <person name="Kennedy G."/>
            <person name="Labadie P."/>
            <person name="Hunt B.G."/>
            <person name="Srinivasan R."/>
        </authorList>
    </citation>
    <scope>NUCLEOTIDE SEQUENCE</scope>
    <source>
        <strain evidence="1">PL_HMW_Pooled</strain>
        <tissue evidence="1">Head</tissue>
    </source>
</reference>
<dbReference type="AlphaFoldDB" id="A0AAE1H0Y5"/>
<organism evidence="1 2">
    <name type="scientific">Frankliniella fusca</name>
    <dbReference type="NCBI Taxonomy" id="407009"/>
    <lineage>
        <taxon>Eukaryota</taxon>
        <taxon>Metazoa</taxon>
        <taxon>Ecdysozoa</taxon>
        <taxon>Arthropoda</taxon>
        <taxon>Hexapoda</taxon>
        <taxon>Insecta</taxon>
        <taxon>Pterygota</taxon>
        <taxon>Neoptera</taxon>
        <taxon>Paraneoptera</taxon>
        <taxon>Thysanoptera</taxon>
        <taxon>Terebrantia</taxon>
        <taxon>Thripoidea</taxon>
        <taxon>Thripidae</taxon>
        <taxon>Frankliniella</taxon>
    </lineage>
</organism>
<reference evidence="1" key="2">
    <citation type="journal article" date="2023" name="BMC Genomics">
        <title>Pest status, molecular evolution, and epigenetic factors derived from the genome assembly of Frankliniella fusca, a thysanopteran phytovirus vector.</title>
        <authorList>
            <person name="Catto M.A."/>
            <person name="Labadie P.E."/>
            <person name="Jacobson A.L."/>
            <person name="Kennedy G.G."/>
            <person name="Srinivasan R."/>
            <person name="Hunt B.G."/>
        </authorList>
    </citation>
    <scope>NUCLEOTIDE SEQUENCE</scope>
    <source>
        <strain evidence="1">PL_HMW_Pooled</strain>
    </source>
</reference>
<comment type="caution">
    <text evidence="1">The sequence shown here is derived from an EMBL/GenBank/DDBJ whole genome shotgun (WGS) entry which is preliminary data.</text>
</comment>
<keyword evidence="2" id="KW-1185">Reference proteome</keyword>
<feature type="non-terminal residue" evidence="1">
    <location>
        <position position="1"/>
    </location>
</feature>
<name>A0AAE1H0Y5_9NEOP</name>
<protein>
    <submittedName>
        <fullName evidence="1">Pectinesterase/pectinesterase inhibitor</fullName>
    </submittedName>
</protein>
<sequence length="110" mass="12495">IKATVASWGSGGGWKENAYVAKMDKICSNFRTHMPNLWRELGEKAYNDPYIKCPIPMGYAEYKNITGDFSSKALPTFFYGKYRVTIICFKTATRETKGCIRTYAETVPKT</sequence>
<dbReference type="Proteomes" id="UP001219518">
    <property type="component" value="Unassembled WGS sequence"/>
</dbReference>
<accession>A0AAE1H0Y5</accession>
<evidence type="ECO:0000313" key="2">
    <source>
        <dbReference type="Proteomes" id="UP001219518"/>
    </source>
</evidence>
<gene>
    <name evidence="1" type="ORF">KUF71_022292</name>
</gene>